<protein>
    <submittedName>
        <fullName evidence="1">Zinc finger protein ZPR1 homolog</fullName>
    </submittedName>
</protein>
<dbReference type="AlphaFoldDB" id="A0A2P2QAB3"/>
<proteinExistence type="predicted"/>
<name>A0A2P2QAB3_RHIMU</name>
<accession>A0A2P2QAB3</accession>
<organism evidence="1">
    <name type="scientific">Rhizophora mucronata</name>
    <name type="common">Asiatic mangrove</name>
    <dbReference type="NCBI Taxonomy" id="61149"/>
    <lineage>
        <taxon>Eukaryota</taxon>
        <taxon>Viridiplantae</taxon>
        <taxon>Streptophyta</taxon>
        <taxon>Embryophyta</taxon>
        <taxon>Tracheophyta</taxon>
        <taxon>Spermatophyta</taxon>
        <taxon>Magnoliopsida</taxon>
        <taxon>eudicotyledons</taxon>
        <taxon>Gunneridae</taxon>
        <taxon>Pentapetalae</taxon>
        <taxon>rosids</taxon>
        <taxon>fabids</taxon>
        <taxon>Malpighiales</taxon>
        <taxon>Rhizophoraceae</taxon>
        <taxon>Rhizophora</taxon>
    </lineage>
</organism>
<sequence length="54" mass="5978">MTASSTTNPPHSNRASELAILSFKKVMSSKSYSFEEQIINGSSIFLHVQKCTSR</sequence>
<dbReference type="EMBL" id="GGEC01083458">
    <property type="protein sequence ID" value="MBX63942.1"/>
    <property type="molecule type" value="Transcribed_RNA"/>
</dbReference>
<evidence type="ECO:0000313" key="1">
    <source>
        <dbReference type="EMBL" id="MBX63942.1"/>
    </source>
</evidence>
<reference evidence="1" key="1">
    <citation type="submission" date="2018-02" db="EMBL/GenBank/DDBJ databases">
        <title>Rhizophora mucronata_Transcriptome.</title>
        <authorList>
            <person name="Meera S.P."/>
            <person name="Sreeshan A."/>
            <person name="Augustine A."/>
        </authorList>
    </citation>
    <scope>NUCLEOTIDE SEQUENCE</scope>
    <source>
        <tissue evidence="1">Leaf</tissue>
    </source>
</reference>